<accession>A0AAV2RXR4</accession>
<dbReference type="GO" id="GO:0043652">
    <property type="term" value="P:engulfment of apoptotic cell"/>
    <property type="evidence" value="ECO:0007669"/>
    <property type="project" value="TreeGrafter"/>
</dbReference>
<evidence type="ECO:0000256" key="6">
    <source>
        <dbReference type="ARBA" id="ARBA00023136"/>
    </source>
</evidence>
<dbReference type="Pfam" id="PF09815">
    <property type="entry name" value="XK-related"/>
    <property type="match status" value="1"/>
</dbReference>
<sequence length="360" mass="40553">MLRNWINRLGVIVKPWVKIIWSFVSPCLYIFDVGTDSYAGHRHFENGDTIWGILAYIFISLPIIITCIINIHKIVQDDSMPHKIMCVAKAIIFAPFRPFYLIVVNFIANLRGHVDDEGARNVGFLRLLEAMLETLPQGTMQLFIIFSILVKTRYAATEAEPWQLNTVTTSIISLAFTVSTSNFLFPKAAGSSKAAFFFLGIIALFSRLWVFSLYISFGLSHKLNTLCLLYLGTMLLASITVWFVKQYFPRRDYMLPLYPGVHCSRDMWGVVIVSWVLTSAYNCFTLSGLLLSTINLAFVSVLCTTMVVTTEGETPAGHIISITPALVSFTINVILVAVPRCRRIGYDWLSINQNGTTNLY</sequence>
<comment type="subcellular location">
    <subcellularLocation>
        <location evidence="1">Cell membrane</location>
        <topology evidence="1">Multi-pass membrane protein</topology>
    </subcellularLocation>
    <subcellularLocation>
        <location evidence="7">Membrane</location>
        <topology evidence="7">Multi-pass membrane protein</topology>
    </subcellularLocation>
</comment>
<evidence type="ECO:0000256" key="2">
    <source>
        <dbReference type="ARBA" id="ARBA00008789"/>
    </source>
</evidence>
<feature type="transmembrane region" description="Helical" evidence="7">
    <location>
        <begin position="51"/>
        <end position="69"/>
    </location>
</feature>
<keyword evidence="6 7" id="KW-0472">Membrane</keyword>
<evidence type="ECO:0000313" key="8">
    <source>
        <dbReference type="EMBL" id="CAL4143149.1"/>
    </source>
</evidence>
<dbReference type="GO" id="GO:1902742">
    <property type="term" value="P:apoptotic process involved in development"/>
    <property type="evidence" value="ECO:0007669"/>
    <property type="project" value="TreeGrafter"/>
</dbReference>
<comment type="similarity">
    <text evidence="2 7">Belongs to the XK family.</text>
</comment>
<feature type="transmembrane region" description="Helical" evidence="7">
    <location>
        <begin position="196"/>
        <end position="215"/>
    </location>
</feature>
<dbReference type="Proteomes" id="UP001497623">
    <property type="component" value="Unassembled WGS sequence"/>
</dbReference>
<feature type="transmembrane region" description="Helical" evidence="7">
    <location>
        <begin position="227"/>
        <end position="247"/>
    </location>
</feature>
<feature type="transmembrane region" description="Helical" evidence="7">
    <location>
        <begin position="12"/>
        <end position="31"/>
    </location>
</feature>
<feature type="transmembrane region" description="Helical" evidence="7">
    <location>
        <begin position="90"/>
        <end position="110"/>
    </location>
</feature>
<dbReference type="EMBL" id="CAXKWB010033538">
    <property type="protein sequence ID" value="CAL4143149.1"/>
    <property type="molecule type" value="Genomic_DNA"/>
</dbReference>
<keyword evidence="9" id="KW-1185">Reference proteome</keyword>
<feature type="transmembrane region" description="Helical" evidence="7">
    <location>
        <begin position="267"/>
        <end position="284"/>
    </location>
</feature>
<dbReference type="InterPro" id="IPR018629">
    <property type="entry name" value="XK-rel"/>
</dbReference>
<evidence type="ECO:0000256" key="1">
    <source>
        <dbReference type="ARBA" id="ARBA00004651"/>
    </source>
</evidence>
<dbReference type="GO" id="GO:0005886">
    <property type="term" value="C:plasma membrane"/>
    <property type="evidence" value="ECO:0007669"/>
    <property type="project" value="UniProtKB-SubCell"/>
</dbReference>
<keyword evidence="5 7" id="KW-1133">Transmembrane helix</keyword>
<dbReference type="AlphaFoldDB" id="A0AAV2RXR4"/>
<comment type="caution">
    <text evidence="8">The sequence shown here is derived from an EMBL/GenBank/DDBJ whole genome shotgun (WGS) entry which is preliminary data.</text>
</comment>
<feature type="transmembrane region" description="Helical" evidence="7">
    <location>
        <begin position="289"/>
        <end position="310"/>
    </location>
</feature>
<dbReference type="GO" id="GO:0070782">
    <property type="term" value="P:phosphatidylserine exposure on apoptotic cell surface"/>
    <property type="evidence" value="ECO:0007669"/>
    <property type="project" value="TreeGrafter"/>
</dbReference>
<proteinExistence type="inferred from homology"/>
<keyword evidence="4 7" id="KW-0812">Transmembrane</keyword>
<evidence type="ECO:0000256" key="3">
    <source>
        <dbReference type="ARBA" id="ARBA00022475"/>
    </source>
</evidence>
<feature type="transmembrane region" description="Helical" evidence="7">
    <location>
        <begin position="130"/>
        <end position="150"/>
    </location>
</feature>
<reference evidence="8 9" key="1">
    <citation type="submission" date="2024-05" db="EMBL/GenBank/DDBJ databases">
        <authorList>
            <person name="Wallberg A."/>
        </authorList>
    </citation>
    <scope>NUCLEOTIDE SEQUENCE [LARGE SCALE GENOMIC DNA]</scope>
</reference>
<dbReference type="PANTHER" id="PTHR16024">
    <property type="entry name" value="XK-RELATED PROTEIN"/>
    <property type="match status" value="1"/>
</dbReference>
<dbReference type="InterPro" id="IPR050895">
    <property type="entry name" value="XK-related_scramblase"/>
</dbReference>
<dbReference type="PANTHER" id="PTHR16024:SF10">
    <property type="entry name" value="XK-RELATED PROTEIN"/>
    <property type="match status" value="1"/>
</dbReference>
<gene>
    <name evidence="8" type="ORF">MNOR_LOCUS29248</name>
</gene>
<evidence type="ECO:0000256" key="4">
    <source>
        <dbReference type="ARBA" id="ARBA00022692"/>
    </source>
</evidence>
<name>A0AAV2RXR4_MEGNR</name>
<feature type="transmembrane region" description="Helical" evidence="7">
    <location>
        <begin position="316"/>
        <end position="338"/>
    </location>
</feature>
<protein>
    <recommendedName>
        <fullName evidence="7">XK-related protein</fullName>
    </recommendedName>
</protein>
<evidence type="ECO:0000313" key="9">
    <source>
        <dbReference type="Proteomes" id="UP001497623"/>
    </source>
</evidence>
<evidence type="ECO:0000256" key="5">
    <source>
        <dbReference type="ARBA" id="ARBA00022989"/>
    </source>
</evidence>
<evidence type="ECO:0000256" key="7">
    <source>
        <dbReference type="RuleBase" id="RU910716"/>
    </source>
</evidence>
<feature type="transmembrane region" description="Helical" evidence="7">
    <location>
        <begin position="162"/>
        <end position="184"/>
    </location>
</feature>
<keyword evidence="3" id="KW-1003">Cell membrane</keyword>
<organism evidence="8 9">
    <name type="scientific">Meganyctiphanes norvegica</name>
    <name type="common">Northern krill</name>
    <name type="synonym">Thysanopoda norvegica</name>
    <dbReference type="NCBI Taxonomy" id="48144"/>
    <lineage>
        <taxon>Eukaryota</taxon>
        <taxon>Metazoa</taxon>
        <taxon>Ecdysozoa</taxon>
        <taxon>Arthropoda</taxon>
        <taxon>Crustacea</taxon>
        <taxon>Multicrustacea</taxon>
        <taxon>Malacostraca</taxon>
        <taxon>Eumalacostraca</taxon>
        <taxon>Eucarida</taxon>
        <taxon>Euphausiacea</taxon>
        <taxon>Euphausiidae</taxon>
        <taxon>Meganyctiphanes</taxon>
    </lineage>
</organism>